<evidence type="ECO:0000313" key="2">
    <source>
        <dbReference type="EMBL" id="MCS5710619.1"/>
    </source>
</evidence>
<sequence>MPQIILECSDNILEKDFKPLLSQIHQLLVEKLPTELKSCKSRVLRHTNYLLGDGSSNQAFVHLSINILSGRSMELKQLVGATLMEVLMEAFHQSRETLELQLSIAIQDLPGIYLKG</sequence>
<dbReference type="Proteomes" id="UP000051497">
    <property type="component" value="Unassembled WGS sequence"/>
</dbReference>
<dbReference type="Gene3D" id="3.30.429.10">
    <property type="entry name" value="Macrophage Migration Inhibitory Factor"/>
    <property type="match status" value="1"/>
</dbReference>
<keyword evidence="3" id="KW-1185">Reference proteome</keyword>
<dbReference type="EMBL" id="LKAJ02000001">
    <property type="protein sequence ID" value="MCS5710619.1"/>
    <property type="molecule type" value="Genomic_DNA"/>
</dbReference>
<evidence type="ECO:0000313" key="3">
    <source>
        <dbReference type="Proteomes" id="UP000051497"/>
    </source>
</evidence>
<dbReference type="GO" id="GO:0008704">
    <property type="term" value="F:5-carboxymethyl-2-hydroxymuconate delta-isomerase activity"/>
    <property type="evidence" value="ECO:0007669"/>
    <property type="project" value="UniProtKB-EC"/>
</dbReference>
<gene>
    <name evidence="1" type="primary">hpcD</name>
    <name evidence="2" type="ORF">HT99x_004195</name>
    <name evidence="1" type="ORF">HT99x_03118</name>
</gene>
<name>A0A0Q9YMP3_9GAMM</name>
<protein>
    <submittedName>
        <fullName evidence="1">5-carboxymethyl-2-hydroxymuconate Delta-isomerase</fullName>
        <ecNumber evidence="1">5.3.3.10</ecNumber>
    </submittedName>
</protein>
<keyword evidence="1" id="KW-0413">Isomerase</keyword>
<organism evidence="1">
    <name type="scientific">Candidatus Berkiella aquae</name>
    <dbReference type="NCBI Taxonomy" id="295108"/>
    <lineage>
        <taxon>Bacteria</taxon>
        <taxon>Pseudomonadati</taxon>
        <taxon>Pseudomonadota</taxon>
        <taxon>Gammaproteobacteria</taxon>
        <taxon>Candidatus Berkiellales</taxon>
        <taxon>Candidatus Berkiellaceae</taxon>
        <taxon>Candidatus Berkiella</taxon>
    </lineage>
</organism>
<dbReference type="Pfam" id="PF02962">
    <property type="entry name" value="CHMI"/>
    <property type="match status" value="1"/>
</dbReference>
<dbReference type="STRING" id="295108.HT99x_03118"/>
<dbReference type="SUPFAM" id="SSF55331">
    <property type="entry name" value="Tautomerase/MIF"/>
    <property type="match status" value="1"/>
</dbReference>
<dbReference type="EMBL" id="LKAJ01000023">
    <property type="protein sequence ID" value="KRG17911.1"/>
    <property type="molecule type" value="Genomic_DNA"/>
</dbReference>
<reference evidence="2" key="3">
    <citation type="submission" date="2021-06" db="EMBL/GenBank/DDBJ databases">
        <title>Genomic Description and Analysis of Intracellular Bacteria, Candidatus Berkiella cookevillensis and Candidatus Berkiella aquae.</title>
        <authorList>
            <person name="Kidane D.T."/>
            <person name="Mehari Y.T."/>
            <person name="Rice F.C."/>
            <person name="Arivett B.A."/>
            <person name="Farone A.L."/>
            <person name="Berk S.G."/>
            <person name="Farone M.B."/>
        </authorList>
    </citation>
    <scope>NUCLEOTIDE SEQUENCE</scope>
    <source>
        <strain evidence="2">HT99</strain>
    </source>
</reference>
<accession>A0A0Q9YMP3</accession>
<dbReference type="OrthoDB" id="9814215at2"/>
<dbReference type="AlphaFoldDB" id="A0A0Q9YMP3"/>
<evidence type="ECO:0000313" key="1">
    <source>
        <dbReference type="EMBL" id="KRG17911.1"/>
    </source>
</evidence>
<dbReference type="EC" id="5.3.3.10" evidence="1"/>
<reference evidence="2" key="2">
    <citation type="journal article" date="2016" name="Genome Announc.">
        <title>Draft Genome Sequences of Two Novel Amoeba-Resistant Intranuclear Bacteria, 'Candidatus Berkiella cookevillensis' and 'Candidatus Berkiella aquae'.</title>
        <authorList>
            <person name="Mehari Y.T."/>
            <person name="Arivett B.A."/>
            <person name="Farone A.L."/>
            <person name="Gunderson J.H."/>
            <person name="Farone M.B."/>
        </authorList>
    </citation>
    <scope>NUCLEOTIDE SEQUENCE</scope>
    <source>
        <strain evidence="2">HT99</strain>
    </source>
</reference>
<dbReference type="PANTHER" id="PTHR37950">
    <property type="entry name" value="4-HYDROXYPHENYLACETATE CATABOLISM PROTEIN"/>
    <property type="match status" value="1"/>
</dbReference>
<dbReference type="RefSeq" id="WP_075067701.1">
    <property type="nucleotide sequence ID" value="NZ_LKAJ02000001.1"/>
</dbReference>
<dbReference type="InterPro" id="IPR014347">
    <property type="entry name" value="Tautomerase/MIF_sf"/>
</dbReference>
<comment type="caution">
    <text evidence="1">The sequence shown here is derived from an EMBL/GenBank/DDBJ whole genome shotgun (WGS) entry which is preliminary data.</text>
</comment>
<proteinExistence type="predicted"/>
<dbReference type="InterPro" id="IPR004220">
    <property type="entry name" value="5-COMe_2-OHmuconate_Isoase"/>
</dbReference>
<reference evidence="1" key="1">
    <citation type="submission" date="2015-09" db="EMBL/GenBank/DDBJ databases">
        <title>Draft Genome Sequences of Two Novel Amoeba-resistant Intranuclear Bacteria, Candidatus Berkiella cookevillensis and Candidatus Berkiella aquae.</title>
        <authorList>
            <person name="Mehari Y.T."/>
            <person name="Arivett B.A."/>
            <person name="Farone A.L."/>
            <person name="Gunderson J.H."/>
            <person name="Farone M.B."/>
        </authorList>
    </citation>
    <scope>NUCLEOTIDE SEQUENCE [LARGE SCALE GENOMIC DNA]</scope>
    <source>
        <strain evidence="1">HT99</strain>
    </source>
</reference>
<dbReference type="PANTHER" id="PTHR37950:SF1">
    <property type="entry name" value="4-HYDROXYPHENYLACETATE CATABOLISM PROTEIN"/>
    <property type="match status" value="1"/>
</dbReference>